<keyword evidence="2" id="KW-0732">Signal</keyword>
<dbReference type="RefSeq" id="WP_315571551.1">
    <property type="nucleotide sequence ID" value="NZ_CP118868.1"/>
</dbReference>
<evidence type="ECO:0000313" key="4">
    <source>
        <dbReference type="Proteomes" id="UP001220478"/>
    </source>
</evidence>
<feature type="chain" id="PRO_5045466074" description="Lipoprotein" evidence="2">
    <location>
        <begin position="22"/>
        <end position="185"/>
    </location>
</feature>
<evidence type="ECO:0008006" key="5">
    <source>
        <dbReference type="Google" id="ProtNLM"/>
    </source>
</evidence>
<organism evidence="3 4">
    <name type="scientific">Amygdalobacter indicium</name>
    <dbReference type="NCBI Taxonomy" id="3029272"/>
    <lineage>
        <taxon>Bacteria</taxon>
        <taxon>Bacillati</taxon>
        <taxon>Bacillota</taxon>
        <taxon>Clostridia</taxon>
        <taxon>Eubacteriales</taxon>
        <taxon>Oscillospiraceae</taxon>
        <taxon>Amygdalobacter</taxon>
    </lineage>
</organism>
<evidence type="ECO:0000256" key="2">
    <source>
        <dbReference type="SAM" id="SignalP"/>
    </source>
</evidence>
<protein>
    <recommendedName>
        <fullName evidence="5">Lipoprotein</fullName>
    </recommendedName>
</protein>
<dbReference type="EMBL" id="CP118868">
    <property type="protein sequence ID" value="WEG35447.1"/>
    <property type="molecule type" value="Genomic_DNA"/>
</dbReference>
<feature type="signal peptide" evidence="2">
    <location>
        <begin position="1"/>
        <end position="21"/>
    </location>
</feature>
<proteinExistence type="predicted"/>
<feature type="region of interest" description="Disordered" evidence="1">
    <location>
        <begin position="34"/>
        <end position="55"/>
    </location>
</feature>
<name>A0ABY8C7M8_9FIRM</name>
<keyword evidence="4" id="KW-1185">Reference proteome</keyword>
<gene>
    <name evidence="3" type="ORF">PYS61_05835</name>
</gene>
<evidence type="ECO:0000313" key="3">
    <source>
        <dbReference type="EMBL" id="WEG35447.1"/>
    </source>
</evidence>
<accession>A0ABY8C7M8</accession>
<sequence>MKLIKYCSLLLTIALCLSVTACHQSAHQSAAKSNVSSSHTAAPQPSISQQQTLPVSTSAKVDKVDFDKLLHDLQDLHPGTAGSSLKIAATTVAWMNKLAVDSINDQELAKQFLLFARSLKQDAQKEFIRSWQLLRDFSDQVIKKDKTIQGLWEDAGVKLKEKLINSKAWQKLVRAIDAAVKELTT</sequence>
<reference evidence="3 4" key="1">
    <citation type="submission" date="2023-02" db="EMBL/GenBank/DDBJ databases">
        <title>Novel Oscillospiraceae bacterial genomes.</title>
        <authorList>
            <person name="Srinivasan S."/>
            <person name="Austin M.N."/>
            <person name="Fiedler T.L."/>
            <person name="Strenk S.M."/>
            <person name="Agnew K.J."/>
            <person name="Nagana Gowda G.A."/>
            <person name="Raftery D."/>
            <person name="Beamer M.A."/>
            <person name="Achilles S.L."/>
            <person name="Wiesenfeld H.C."/>
            <person name="Fredricks D.N."/>
            <person name="Hillier S.L."/>
        </authorList>
    </citation>
    <scope>NUCLEOTIDE SEQUENCE [LARGE SCALE GENOMIC DNA]</scope>
    <source>
        <strain evidence="3 4">CHIC02 1186E3-8</strain>
    </source>
</reference>
<evidence type="ECO:0000256" key="1">
    <source>
        <dbReference type="SAM" id="MobiDB-lite"/>
    </source>
</evidence>
<dbReference type="PROSITE" id="PS51257">
    <property type="entry name" value="PROKAR_LIPOPROTEIN"/>
    <property type="match status" value="1"/>
</dbReference>
<dbReference type="Proteomes" id="UP001220478">
    <property type="component" value="Chromosome"/>
</dbReference>